<organism evidence="2 3">
    <name type="scientific">Paenibacillus borealis</name>
    <dbReference type="NCBI Taxonomy" id="160799"/>
    <lineage>
        <taxon>Bacteria</taxon>
        <taxon>Bacillati</taxon>
        <taxon>Bacillota</taxon>
        <taxon>Bacilli</taxon>
        <taxon>Bacillales</taxon>
        <taxon>Paenibacillaceae</taxon>
        <taxon>Paenibacillus</taxon>
    </lineage>
</organism>
<keyword evidence="3" id="KW-1185">Reference proteome</keyword>
<dbReference type="SUPFAM" id="SSF54637">
    <property type="entry name" value="Thioesterase/thiol ester dehydrase-isomerase"/>
    <property type="match status" value="1"/>
</dbReference>
<dbReference type="Pfam" id="PF13452">
    <property type="entry name" value="FAS1_DH_region"/>
    <property type="match status" value="1"/>
</dbReference>
<evidence type="ECO:0000259" key="1">
    <source>
        <dbReference type="Pfam" id="PF13452"/>
    </source>
</evidence>
<accession>A0A089LCV7</accession>
<dbReference type="InterPro" id="IPR029069">
    <property type="entry name" value="HotDog_dom_sf"/>
</dbReference>
<dbReference type="InterPro" id="IPR039569">
    <property type="entry name" value="FAS1-like_DH_region"/>
</dbReference>
<dbReference type="OrthoDB" id="160199at2"/>
<sequence>MNKIRFQVQLTTENIVQYAHSIASPLQRIGGAAVAPSTMPVTFWKTADVPWLPLKAAMIHGTQQFTYHAPLMAGMNLNCELSLVAVKHKAGRSGLLMFYTHSLICYHRDKPIAEAETVLIGRGEMI</sequence>
<dbReference type="Proteomes" id="UP000029518">
    <property type="component" value="Chromosome"/>
</dbReference>
<dbReference type="EMBL" id="CP009285">
    <property type="protein sequence ID" value="AIQ59331.1"/>
    <property type="molecule type" value="Genomic_DNA"/>
</dbReference>
<dbReference type="AlphaFoldDB" id="A0A089LCV7"/>
<dbReference type="RefSeq" id="WP_042215103.1">
    <property type="nucleotide sequence ID" value="NZ_CP009285.1"/>
</dbReference>
<reference evidence="2" key="1">
    <citation type="submission" date="2014-08" db="EMBL/GenBank/DDBJ databases">
        <title>Comparative genomics of the Paenibacillus odorifer group.</title>
        <authorList>
            <person name="den Bakker H.C."/>
            <person name="Tsai Y.-C.Y.-C."/>
            <person name="Martin N."/>
            <person name="Korlach J."/>
            <person name="Wiedmann M."/>
        </authorList>
    </citation>
    <scope>NUCLEOTIDE SEQUENCE [LARGE SCALE GENOMIC DNA]</scope>
    <source>
        <strain evidence="2">DSM 13188</strain>
    </source>
</reference>
<dbReference type="Gene3D" id="3.10.129.10">
    <property type="entry name" value="Hotdog Thioesterase"/>
    <property type="match status" value="1"/>
</dbReference>
<dbReference type="KEGG" id="pbd:PBOR_22065"/>
<feature type="domain" description="FAS1-like dehydratase" evidence="1">
    <location>
        <begin position="34"/>
        <end position="114"/>
    </location>
</feature>
<proteinExistence type="predicted"/>
<protein>
    <recommendedName>
        <fullName evidence="1">FAS1-like dehydratase domain-containing protein</fullName>
    </recommendedName>
</protein>
<evidence type="ECO:0000313" key="3">
    <source>
        <dbReference type="Proteomes" id="UP000029518"/>
    </source>
</evidence>
<evidence type="ECO:0000313" key="2">
    <source>
        <dbReference type="EMBL" id="AIQ59331.1"/>
    </source>
</evidence>
<gene>
    <name evidence="2" type="ORF">PBOR_22065</name>
</gene>
<name>A0A089LCV7_PAEBO</name>
<dbReference type="HOGENOM" id="CLU_2001597_0_0_9"/>